<gene>
    <name evidence="8" type="ORF">GCM10009858_36780</name>
</gene>
<feature type="transmembrane region" description="Helical" evidence="6">
    <location>
        <begin position="459"/>
        <end position="476"/>
    </location>
</feature>
<dbReference type="RefSeq" id="WP_344256496.1">
    <property type="nucleotide sequence ID" value="NZ_BAAARE010000018.1"/>
</dbReference>
<dbReference type="InterPro" id="IPR011701">
    <property type="entry name" value="MFS"/>
</dbReference>
<feature type="transmembrane region" description="Helical" evidence="6">
    <location>
        <begin position="148"/>
        <end position="169"/>
    </location>
</feature>
<feature type="transmembrane region" description="Helical" evidence="6">
    <location>
        <begin position="311"/>
        <end position="344"/>
    </location>
</feature>
<dbReference type="EMBL" id="BAAARE010000018">
    <property type="protein sequence ID" value="GAA2495320.1"/>
    <property type="molecule type" value="Genomic_DNA"/>
</dbReference>
<dbReference type="PANTHER" id="PTHR42718:SF39">
    <property type="entry name" value="ACTINORHODIN TRANSPORTER-RELATED"/>
    <property type="match status" value="1"/>
</dbReference>
<comment type="caution">
    <text evidence="8">The sequence shown here is derived from an EMBL/GenBank/DDBJ whole genome shotgun (WGS) entry which is preliminary data.</text>
</comment>
<dbReference type="SUPFAM" id="SSF103473">
    <property type="entry name" value="MFS general substrate transporter"/>
    <property type="match status" value="1"/>
</dbReference>
<evidence type="ECO:0000259" key="7">
    <source>
        <dbReference type="PROSITE" id="PS50850"/>
    </source>
</evidence>
<dbReference type="Proteomes" id="UP001500730">
    <property type="component" value="Unassembled WGS sequence"/>
</dbReference>
<accession>A0ABN3M7X0</accession>
<name>A0ABN3M7X0_9MICO</name>
<feature type="transmembrane region" description="Helical" evidence="6">
    <location>
        <begin position="57"/>
        <end position="81"/>
    </location>
</feature>
<sequence>MSEEGVRTDEAPVEKPGLNHGDDSGEGGGMTGRALEGSSADSDAEAQEGDDPRRWKALWVCLVAGFMTLLDVSIVNVALPSIQKGVEATPSDLQWVVSGYALAFGLTLVPSGRIGDVLGRRTVFVVGVILFGLASLACGLAPGSALLVVARLVQGAAGGILNPQVSGLIQQLFRGAERGRAFGLLGATIGISTAVGPVVGGVILDGLGEQTGWRWIFFVNLPIAVAAVVLAMRWLPDPPARDRTRRIDGDPVGVVLLGAGVLGILLPVVESGRGGASVPRWVAVVGVAFLAGFLAWERAYTRRGRSPLVDLALFAVPGYASGAAVGTIYFAGFTGIFFVLTIFFQLQLGYTPLLAGLAVTPFAAGSAVTSAIGGRLVSRFQRSLVTVGLSIVLVGIIAVDVVLGSVNGSSLGWWLAGPLLVAGVGSGLVISPNITLTVDRVPVERAGTAGGLLQTGQRIGTAAGIALVGAVFYSGATSGQGLQASAALRVAAVLVAVALFASALDLRGRRRRARAV</sequence>
<dbReference type="Pfam" id="PF07690">
    <property type="entry name" value="MFS_1"/>
    <property type="match status" value="1"/>
</dbReference>
<dbReference type="Gene3D" id="1.20.1720.10">
    <property type="entry name" value="Multidrug resistance protein D"/>
    <property type="match status" value="1"/>
</dbReference>
<feature type="compositionally biased region" description="Basic and acidic residues" evidence="5">
    <location>
        <begin position="1"/>
        <end position="13"/>
    </location>
</feature>
<evidence type="ECO:0000256" key="3">
    <source>
        <dbReference type="ARBA" id="ARBA00022989"/>
    </source>
</evidence>
<feature type="transmembrane region" description="Helical" evidence="6">
    <location>
        <begin position="181"/>
        <end position="203"/>
    </location>
</feature>
<dbReference type="PANTHER" id="PTHR42718">
    <property type="entry name" value="MAJOR FACILITATOR SUPERFAMILY MULTIDRUG TRANSPORTER MFSC"/>
    <property type="match status" value="1"/>
</dbReference>
<evidence type="ECO:0000256" key="4">
    <source>
        <dbReference type="ARBA" id="ARBA00023136"/>
    </source>
</evidence>
<dbReference type="InterPro" id="IPR020846">
    <property type="entry name" value="MFS_dom"/>
</dbReference>
<keyword evidence="3 6" id="KW-1133">Transmembrane helix</keyword>
<feature type="transmembrane region" description="Helical" evidence="6">
    <location>
        <begin position="281"/>
        <end position="299"/>
    </location>
</feature>
<dbReference type="CDD" id="cd17321">
    <property type="entry name" value="MFS_MMR_MDR_like"/>
    <property type="match status" value="1"/>
</dbReference>
<dbReference type="PROSITE" id="PS50850">
    <property type="entry name" value="MFS"/>
    <property type="match status" value="1"/>
</dbReference>
<feature type="transmembrane region" description="Helical" evidence="6">
    <location>
        <begin position="412"/>
        <end position="438"/>
    </location>
</feature>
<dbReference type="PROSITE" id="PS00217">
    <property type="entry name" value="SUGAR_TRANSPORT_2"/>
    <property type="match status" value="1"/>
</dbReference>
<feature type="transmembrane region" description="Helical" evidence="6">
    <location>
        <begin position="215"/>
        <end position="235"/>
    </location>
</feature>
<feature type="region of interest" description="Disordered" evidence="5">
    <location>
        <begin position="1"/>
        <end position="49"/>
    </location>
</feature>
<dbReference type="InterPro" id="IPR005829">
    <property type="entry name" value="Sugar_transporter_CS"/>
</dbReference>
<evidence type="ECO:0000256" key="6">
    <source>
        <dbReference type="SAM" id="Phobius"/>
    </source>
</evidence>
<feature type="domain" description="Major facilitator superfamily (MFS) profile" evidence="7">
    <location>
        <begin position="57"/>
        <end position="510"/>
    </location>
</feature>
<keyword evidence="2 6" id="KW-0812">Transmembrane</keyword>
<feature type="transmembrane region" description="Helical" evidence="6">
    <location>
        <begin position="384"/>
        <end position="406"/>
    </location>
</feature>
<feature type="transmembrane region" description="Helical" evidence="6">
    <location>
        <begin position="482"/>
        <end position="504"/>
    </location>
</feature>
<evidence type="ECO:0000313" key="9">
    <source>
        <dbReference type="Proteomes" id="UP001500730"/>
    </source>
</evidence>
<dbReference type="InterPro" id="IPR036259">
    <property type="entry name" value="MFS_trans_sf"/>
</dbReference>
<protein>
    <submittedName>
        <fullName evidence="8">MFS transporter</fullName>
    </submittedName>
</protein>
<feature type="transmembrane region" description="Helical" evidence="6">
    <location>
        <begin position="93"/>
        <end position="111"/>
    </location>
</feature>
<evidence type="ECO:0000256" key="1">
    <source>
        <dbReference type="ARBA" id="ARBA00004651"/>
    </source>
</evidence>
<reference evidence="8 9" key="1">
    <citation type="journal article" date="2019" name="Int. J. Syst. Evol. Microbiol.">
        <title>The Global Catalogue of Microorganisms (GCM) 10K type strain sequencing project: providing services to taxonomists for standard genome sequencing and annotation.</title>
        <authorList>
            <consortium name="The Broad Institute Genomics Platform"/>
            <consortium name="The Broad Institute Genome Sequencing Center for Infectious Disease"/>
            <person name="Wu L."/>
            <person name="Ma J."/>
        </authorList>
    </citation>
    <scope>NUCLEOTIDE SEQUENCE [LARGE SCALE GENOMIC DNA]</scope>
    <source>
        <strain evidence="8 9">JCM 16259</strain>
    </source>
</reference>
<feature type="transmembrane region" description="Helical" evidence="6">
    <location>
        <begin position="247"/>
        <end position="269"/>
    </location>
</feature>
<evidence type="ECO:0000313" key="8">
    <source>
        <dbReference type="EMBL" id="GAA2495320.1"/>
    </source>
</evidence>
<evidence type="ECO:0000256" key="2">
    <source>
        <dbReference type="ARBA" id="ARBA00022692"/>
    </source>
</evidence>
<dbReference type="Gene3D" id="1.20.1250.20">
    <property type="entry name" value="MFS general substrate transporter like domains"/>
    <property type="match status" value="1"/>
</dbReference>
<feature type="transmembrane region" description="Helical" evidence="6">
    <location>
        <begin position="350"/>
        <end position="372"/>
    </location>
</feature>
<organism evidence="8 9">
    <name type="scientific">Terrabacter carboxydivorans</name>
    <dbReference type="NCBI Taxonomy" id="619730"/>
    <lineage>
        <taxon>Bacteria</taxon>
        <taxon>Bacillati</taxon>
        <taxon>Actinomycetota</taxon>
        <taxon>Actinomycetes</taxon>
        <taxon>Micrococcales</taxon>
        <taxon>Intrasporangiaceae</taxon>
        <taxon>Terrabacter</taxon>
    </lineage>
</organism>
<feature type="transmembrane region" description="Helical" evidence="6">
    <location>
        <begin position="123"/>
        <end position="142"/>
    </location>
</feature>
<evidence type="ECO:0000256" key="5">
    <source>
        <dbReference type="SAM" id="MobiDB-lite"/>
    </source>
</evidence>
<proteinExistence type="predicted"/>
<keyword evidence="4 6" id="KW-0472">Membrane</keyword>
<keyword evidence="9" id="KW-1185">Reference proteome</keyword>
<dbReference type="PRINTS" id="PR01036">
    <property type="entry name" value="TCRTETB"/>
</dbReference>
<comment type="subcellular location">
    <subcellularLocation>
        <location evidence="1">Cell membrane</location>
        <topology evidence="1">Multi-pass membrane protein</topology>
    </subcellularLocation>
</comment>